<dbReference type="SUPFAM" id="SSF51604">
    <property type="entry name" value="Enolase C-terminal domain-like"/>
    <property type="match status" value="1"/>
</dbReference>
<feature type="domain" description="Mandelate racemase/muconate lactonizing enzyme C-terminal" evidence="1">
    <location>
        <begin position="152"/>
        <end position="244"/>
    </location>
</feature>
<dbReference type="Pfam" id="PF02746">
    <property type="entry name" value="MR_MLE_N"/>
    <property type="match status" value="1"/>
</dbReference>
<dbReference type="Proteomes" id="UP001596145">
    <property type="component" value="Unassembled WGS sequence"/>
</dbReference>
<dbReference type="SFLD" id="SFLDS00001">
    <property type="entry name" value="Enolase"/>
    <property type="match status" value="1"/>
</dbReference>
<dbReference type="PANTHER" id="PTHR48080">
    <property type="entry name" value="D-GALACTONATE DEHYDRATASE-RELATED"/>
    <property type="match status" value="1"/>
</dbReference>
<dbReference type="InterPro" id="IPR034593">
    <property type="entry name" value="DgoD-like"/>
</dbReference>
<dbReference type="InterPro" id="IPR013342">
    <property type="entry name" value="Mandelate_racemase_C"/>
</dbReference>
<dbReference type="PROSITE" id="PS00909">
    <property type="entry name" value="MR_MLE_2"/>
    <property type="match status" value="1"/>
</dbReference>
<dbReference type="SUPFAM" id="SSF54826">
    <property type="entry name" value="Enolase N-terminal domain-like"/>
    <property type="match status" value="1"/>
</dbReference>
<proteinExistence type="predicted"/>
<dbReference type="SMART" id="SM00922">
    <property type="entry name" value="MR_MLE"/>
    <property type="match status" value="1"/>
</dbReference>
<dbReference type="InterPro" id="IPR013341">
    <property type="entry name" value="Mandelate_racemase_N_dom"/>
</dbReference>
<dbReference type="InterPro" id="IPR029017">
    <property type="entry name" value="Enolase-like_N"/>
</dbReference>
<gene>
    <name evidence="2" type="ORF">ACFPJA_08050</name>
</gene>
<reference evidence="2 3" key="1">
    <citation type="journal article" date="2019" name="Int. J. Syst. Evol. Microbiol.">
        <title>The Global Catalogue of Microorganisms (GCM) 10K type strain sequencing project: providing services to taxonomists for standard genome sequencing and annotation.</title>
        <authorList>
            <consortium name="The Broad Institute Genomics Platform"/>
            <consortium name="The Broad Institute Genome Sequencing Center for Infectious Disease"/>
            <person name="Wu L."/>
            <person name="Ma J."/>
        </authorList>
    </citation>
    <scope>NUCLEOTIDE SEQUENCE [LARGE SCALE GENOMIC DNA]</scope>
    <source>
        <strain evidence="2 3">CGMCC 1.16026</strain>
    </source>
</reference>
<evidence type="ECO:0000259" key="1">
    <source>
        <dbReference type="SMART" id="SM00922"/>
    </source>
</evidence>
<dbReference type="RefSeq" id="WP_122106199.1">
    <property type="nucleotide sequence ID" value="NZ_JBHSKV010000010.1"/>
</dbReference>
<accession>A0ABD5QRR8</accession>
<dbReference type="InterPro" id="IPR018110">
    <property type="entry name" value="Mandel_Rmase/mucon_lact_enz_CS"/>
</dbReference>
<dbReference type="AlphaFoldDB" id="A0ABD5QRR8"/>
<dbReference type="Gene3D" id="3.20.20.120">
    <property type="entry name" value="Enolase-like C-terminal domain"/>
    <property type="match status" value="1"/>
</dbReference>
<dbReference type="CDD" id="cd03316">
    <property type="entry name" value="MR_like"/>
    <property type="match status" value="1"/>
</dbReference>
<comment type="caution">
    <text evidence="2">The sequence shown here is derived from an EMBL/GenBank/DDBJ whole genome shotgun (WGS) entry which is preliminary data.</text>
</comment>
<keyword evidence="3" id="KW-1185">Reference proteome</keyword>
<dbReference type="InterPro" id="IPR029065">
    <property type="entry name" value="Enolase_C-like"/>
</dbReference>
<evidence type="ECO:0000313" key="2">
    <source>
        <dbReference type="EMBL" id="MFC5134672.1"/>
    </source>
</evidence>
<dbReference type="Pfam" id="PF13378">
    <property type="entry name" value="MR_MLE_C"/>
    <property type="match status" value="1"/>
</dbReference>
<dbReference type="Gene3D" id="3.30.390.10">
    <property type="entry name" value="Enolase-like, N-terminal domain"/>
    <property type="match status" value="1"/>
</dbReference>
<sequence>MRVVSVEPIPLEHPLGSGRAFGGTRGVTDTRTATLVKVTADDGTVGWGEAFAPPRTVATLIEEFFADAVVGLDPWDAETLADAVYTGEIGGYHFGRQAFTQAALTGVEVALWDLRGKALGKPVRELLSGQSHDAVTPYASTMYITEWGQDPAEPMERAVEEGFTAAKIKIGRSVEDDVHRVRTAREILGDDARLMVDYNGNYTATDALESIRAIEEFDLTWIEEPVPPEDVDGYRRLRDAIDVPLAAGEAHHGRFEFTDLVRENVVDVVQPNLGRCGGFAEARYLARLATTNNVRIRPHVWNSAVGLAAAIQFAATVPSYPMRSDRSTRPILFEFDRSENPLRNELLAEPFDPTGGELSVPDAPGLGIEIDETAVERFRVD</sequence>
<evidence type="ECO:0000313" key="3">
    <source>
        <dbReference type="Proteomes" id="UP001596145"/>
    </source>
</evidence>
<organism evidence="2 3">
    <name type="scientific">Halorubrum glutamatedens</name>
    <dbReference type="NCBI Taxonomy" id="2707018"/>
    <lineage>
        <taxon>Archaea</taxon>
        <taxon>Methanobacteriati</taxon>
        <taxon>Methanobacteriota</taxon>
        <taxon>Stenosarchaea group</taxon>
        <taxon>Halobacteria</taxon>
        <taxon>Halobacteriales</taxon>
        <taxon>Haloferacaceae</taxon>
        <taxon>Halorubrum</taxon>
    </lineage>
</organism>
<name>A0ABD5QRR8_9EURY</name>
<dbReference type="InterPro" id="IPR036849">
    <property type="entry name" value="Enolase-like_C_sf"/>
</dbReference>
<dbReference type="EMBL" id="JBHSKV010000010">
    <property type="protein sequence ID" value="MFC5134672.1"/>
    <property type="molecule type" value="Genomic_DNA"/>
</dbReference>
<protein>
    <submittedName>
        <fullName evidence="2">Mandelate racemase/muconate lactonizing enzyme family protein</fullName>
    </submittedName>
</protein>